<evidence type="ECO:0000256" key="1">
    <source>
        <dbReference type="ARBA" id="ARBA00007068"/>
    </source>
</evidence>
<comment type="caution">
    <text evidence="2">The sequence shown here is derived from an EMBL/GenBank/DDBJ whole genome shotgun (WGS) entry which is preliminary data.</text>
</comment>
<evidence type="ECO:0000313" key="3">
    <source>
        <dbReference type="Proteomes" id="UP000477488"/>
    </source>
</evidence>
<proteinExistence type="inferred from homology"/>
<evidence type="ECO:0000313" key="2">
    <source>
        <dbReference type="EMBL" id="MSS26894.1"/>
    </source>
</evidence>
<dbReference type="RefSeq" id="WP_154508779.1">
    <property type="nucleotide sequence ID" value="NZ_DBFWWU010000165.1"/>
</dbReference>
<dbReference type="Pfam" id="PF03576">
    <property type="entry name" value="Peptidase_S58"/>
    <property type="match status" value="1"/>
</dbReference>
<accession>A0A6L5XIC0</accession>
<gene>
    <name evidence="2" type="ORF">FYJ44_02305</name>
</gene>
<dbReference type="AlphaFoldDB" id="A0A6L5XIC0"/>
<organism evidence="2 3">
    <name type="scientific">Desulfovibrio porci</name>
    <dbReference type="NCBI Taxonomy" id="2605782"/>
    <lineage>
        <taxon>Bacteria</taxon>
        <taxon>Pseudomonadati</taxon>
        <taxon>Thermodesulfobacteriota</taxon>
        <taxon>Desulfovibrionia</taxon>
        <taxon>Desulfovibrionales</taxon>
        <taxon>Desulfovibrionaceae</taxon>
        <taxon>Desulfovibrio</taxon>
    </lineage>
</organism>
<protein>
    <submittedName>
        <fullName evidence="2">P1 family peptidase</fullName>
    </submittedName>
</protein>
<keyword evidence="3" id="KW-1185">Reference proteome</keyword>
<name>A0A6L5XIC0_9BACT</name>
<dbReference type="Proteomes" id="UP000477488">
    <property type="component" value="Unassembled WGS sequence"/>
</dbReference>
<dbReference type="SUPFAM" id="SSF56266">
    <property type="entry name" value="DmpA/ArgJ-like"/>
    <property type="match status" value="1"/>
</dbReference>
<reference evidence="2 3" key="1">
    <citation type="submission" date="2019-09" db="EMBL/GenBank/DDBJ databases">
        <title>In-depth cultivation of the pig gut microbiome towards novel bacterial diversity and tailored functional studies.</title>
        <authorList>
            <person name="Wylensek D."/>
            <person name="Hitch T.C.A."/>
            <person name="Clavel T."/>
        </authorList>
    </citation>
    <scope>NUCLEOTIDE SEQUENCE [LARGE SCALE GENOMIC DNA]</scope>
    <source>
        <strain evidence="2 3">PG-178-WT-4</strain>
    </source>
</reference>
<dbReference type="GO" id="GO:0004177">
    <property type="term" value="F:aminopeptidase activity"/>
    <property type="evidence" value="ECO:0007669"/>
    <property type="project" value="TreeGrafter"/>
</dbReference>
<dbReference type="CDD" id="cd02252">
    <property type="entry name" value="nylC_like"/>
    <property type="match status" value="1"/>
</dbReference>
<dbReference type="EMBL" id="VUMH01000002">
    <property type="protein sequence ID" value="MSS26894.1"/>
    <property type="molecule type" value="Genomic_DNA"/>
</dbReference>
<dbReference type="InterPro" id="IPR005321">
    <property type="entry name" value="Peptidase_S58_DmpA"/>
</dbReference>
<dbReference type="Gene3D" id="3.60.70.12">
    <property type="entry name" value="L-amino peptidase D-ALA esterase/amidase"/>
    <property type="match status" value="1"/>
</dbReference>
<dbReference type="PANTHER" id="PTHR36512:SF3">
    <property type="entry name" value="BLR5678 PROTEIN"/>
    <property type="match status" value="1"/>
</dbReference>
<dbReference type="InterPro" id="IPR016117">
    <property type="entry name" value="ArgJ-like_dom_sf"/>
</dbReference>
<sequence length="323" mass="32056">MVNDTLTAIPGILAGHATDAVNGTGCTAILCPGGCTPGLAVPGFAPGSRETELLRPESLVDSVHGILLAGGSAFGLAAADGVTRFLRERGLGFAMPHGTVPIVSGAVIYDLDMNRKPGLLPDADMGYAAAAAALERAGAPLPRGAVGAGTGARCGRAFGMSAAGPDYSAKSGLGSALAERQGVQAAALVVVNALGNVHDPDDGRFLAGGRGADGAPLGREVLLSALAGEDVPVSNTVLTVVGTNIPLNKVQASRLARMAATGLPRAIRPAHLLYDGDIVFVLAAKTPPPTATGPWTENLLGCLGAEAVARAAADAVTHAADAS</sequence>
<dbReference type="PANTHER" id="PTHR36512">
    <property type="entry name" value="D-AMINOPEPTIDASE"/>
    <property type="match status" value="1"/>
</dbReference>
<comment type="similarity">
    <text evidence="1">Belongs to the peptidase S58 family.</text>
</comment>